<feature type="region of interest" description="Disordered" evidence="6">
    <location>
        <begin position="16"/>
        <end position="60"/>
    </location>
</feature>
<dbReference type="SUPFAM" id="SSF52833">
    <property type="entry name" value="Thioredoxin-like"/>
    <property type="match status" value="1"/>
</dbReference>
<dbReference type="PROSITE" id="PS51352">
    <property type="entry name" value="THIOREDOXIN_2"/>
    <property type="match status" value="1"/>
</dbReference>
<evidence type="ECO:0000256" key="2">
    <source>
        <dbReference type="ARBA" id="ARBA00022729"/>
    </source>
</evidence>
<evidence type="ECO:0000256" key="5">
    <source>
        <dbReference type="ARBA" id="ARBA00023284"/>
    </source>
</evidence>
<organism evidence="9 10">
    <name type="scientific">Streptosporangium becharense</name>
    <dbReference type="NCBI Taxonomy" id="1816182"/>
    <lineage>
        <taxon>Bacteria</taxon>
        <taxon>Bacillati</taxon>
        <taxon>Actinomycetota</taxon>
        <taxon>Actinomycetes</taxon>
        <taxon>Streptosporangiales</taxon>
        <taxon>Streptosporangiaceae</taxon>
        <taxon>Streptosporangium</taxon>
    </lineage>
</organism>
<accession>A0A7W9IA67</accession>
<feature type="chain" id="PRO_5031384281" evidence="7">
    <location>
        <begin position="22"/>
        <end position="235"/>
    </location>
</feature>
<dbReference type="EMBL" id="JACHMP010000001">
    <property type="protein sequence ID" value="MBB5816978.1"/>
    <property type="molecule type" value="Genomic_DNA"/>
</dbReference>
<dbReference type="InterPro" id="IPR012336">
    <property type="entry name" value="Thioredoxin-like_fold"/>
</dbReference>
<keyword evidence="5" id="KW-0676">Redox-active center</keyword>
<protein>
    <submittedName>
        <fullName evidence="9">Protein-disulfide isomerase</fullName>
    </submittedName>
</protein>
<dbReference type="InterPro" id="IPR036249">
    <property type="entry name" value="Thioredoxin-like_sf"/>
</dbReference>
<feature type="signal peptide" evidence="7">
    <location>
        <begin position="1"/>
        <end position="21"/>
    </location>
</feature>
<dbReference type="Gene3D" id="3.40.30.10">
    <property type="entry name" value="Glutaredoxin"/>
    <property type="match status" value="1"/>
</dbReference>
<keyword evidence="4" id="KW-1015">Disulfide bond</keyword>
<evidence type="ECO:0000313" key="9">
    <source>
        <dbReference type="EMBL" id="MBB5816978.1"/>
    </source>
</evidence>
<feature type="domain" description="Thioredoxin" evidence="8">
    <location>
        <begin position="18"/>
        <end position="227"/>
    </location>
</feature>
<keyword evidence="2 7" id="KW-0732">Signal</keyword>
<dbReference type="GO" id="GO:0016853">
    <property type="term" value="F:isomerase activity"/>
    <property type="evidence" value="ECO:0007669"/>
    <property type="project" value="UniProtKB-KW"/>
</dbReference>
<keyword evidence="3" id="KW-0560">Oxidoreductase</keyword>
<evidence type="ECO:0000313" key="10">
    <source>
        <dbReference type="Proteomes" id="UP000540685"/>
    </source>
</evidence>
<evidence type="ECO:0000256" key="4">
    <source>
        <dbReference type="ARBA" id="ARBA00023157"/>
    </source>
</evidence>
<proteinExistence type="inferred from homology"/>
<feature type="compositionally biased region" description="Low complexity" evidence="6">
    <location>
        <begin position="29"/>
        <end position="42"/>
    </location>
</feature>
<dbReference type="Proteomes" id="UP000540685">
    <property type="component" value="Unassembled WGS sequence"/>
</dbReference>
<evidence type="ECO:0000256" key="7">
    <source>
        <dbReference type="SAM" id="SignalP"/>
    </source>
</evidence>
<evidence type="ECO:0000256" key="1">
    <source>
        <dbReference type="ARBA" id="ARBA00005791"/>
    </source>
</evidence>
<dbReference type="AlphaFoldDB" id="A0A7W9IA67"/>
<comment type="caution">
    <text evidence="9">The sequence shown here is derived from an EMBL/GenBank/DDBJ whole genome shotgun (WGS) entry which is preliminary data.</text>
</comment>
<dbReference type="InterPro" id="IPR013766">
    <property type="entry name" value="Thioredoxin_domain"/>
</dbReference>
<dbReference type="PANTHER" id="PTHR13887">
    <property type="entry name" value="GLUTATHIONE S-TRANSFERASE KAPPA"/>
    <property type="match status" value="1"/>
</dbReference>
<name>A0A7W9IA67_9ACTN</name>
<sequence>MVVVACGLALAVLSTSNRKPAASPPAPAASPAASGPARTPSPQEEALSQLARRKDGDPFAAGRPDAPVVLIEYADYQCPFCGQFTRDIEPELIKRYVDAGTLRIEWRNFPIFGKESEAAARAAYAAGLQGRFRQFHREVYSVDRKRNSGAFADDKLVAMAREADVPDLARFRRDLNSEAARDAVVADQAEGTQIGVPSTPAFLVNGRPILGAQPLETFVETIEQEAAKTAGTGTS</sequence>
<keyword evidence="9" id="KW-0413">Isomerase</keyword>
<evidence type="ECO:0000259" key="8">
    <source>
        <dbReference type="PROSITE" id="PS51352"/>
    </source>
</evidence>
<dbReference type="GO" id="GO:0016491">
    <property type="term" value="F:oxidoreductase activity"/>
    <property type="evidence" value="ECO:0007669"/>
    <property type="project" value="UniProtKB-KW"/>
</dbReference>
<dbReference type="Pfam" id="PF13462">
    <property type="entry name" value="Thioredoxin_4"/>
    <property type="match status" value="1"/>
</dbReference>
<dbReference type="PANTHER" id="PTHR13887:SF14">
    <property type="entry name" value="DISULFIDE BOND FORMATION PROTEIN D"/>
    <property type="match status" value="1"/>
</dbReference>
<gene>
    <name evidence="9" type="ORF">F4562_000040</name>
</gene>
<evidence type="ECO:0000256" key="3">
    <source>
        <dbReference type="ARBA" id="ARBA00023002"/>
    </source>
</evidence>
<dbReference type="RefSeq" id="WP_184548571.1">
    <property type="nucleotide sequence ID" value="NZ_JACHWA010000020.1"/>
</dbReference>
<keyword evidence="10" id="KW-1185">Reference proteome</keyword>
<reference evidence="9 10" key="1">
    <citation type="submission" date="2020-08" db="EMBL/GenBank/DDBJ databases">
        <title>Sequencing the genomes of 1000 actinobacteria strains.</title>
        <authorList>
            <person name="Klenk H.-P."/>
        </authorList>
    </citation>
    <scope>NUCLEOTIDE SEQUENCE [LARGE SCALE GENOMIC DNA]</scope>
    <source>
        <strain evidence="9 10">DSM 46887</strain>
    </source>
</reference>
<comment type="similarity">
    <text evidence="1">Belongs to the thioredoxin family. DsbA subfamily.</text>
</comment>
<evidence type="ECO:0000256" key="6">
    <source>
        <dbReference type="SAM" id="MobiDB-lite"/>
    </source>
</evidence>